<dbReference type="GeneID" id="5494655"/>
<protein>
    <submittedName>
        <fullName evidence="1">Uncharacterized protein</fullName>
    </submittedName>
</protein>
<evidence type="ECO:0000313" key="2">
    <source>
        <dbReference type="Proteomes" id="UP000001312"/>
    </source>
</evidence>
<sequence length="111" mass="12989">MSSNEFFFEKICCTSTYLRSRKLISHLARRAVRCEMIGRLSRRRRWIFLHSILKTSTKELNTDNASKSIFGPEDCEDASGMFLVDDDYILQFTMQNDPKRYACATFRELGT</sequence>
<proteinExistence type="predicted"/>
<dbReference type="RefSeq" id="XP_001597984.1">
    <property type="nucleotide sequence ID" value="XM_001597934.1"/>
</dbReference>
<dbReference type="KEGG" id="ssl:SS1G_00070"/>
<dbReference type="AlphaFoldDB" id="A7E448"/>
<dbReference type="HOGENOM" id="CLU_2159919_0_0_1"/>
<dbReference type="InParanoid" id="A7E448"/>
<organism evidence="1 2">
    <name type="scientific">Sclerotinia sclerotiorum (strain ATCC 18683 / 1980 / Ss-1)</name>
    <name type="common">White mold</name>
    <name type="synonym">Whetzelinia sclerotiorum</name>
    <dbReference type="NCBI Taxonomy" id="665079"/>
    <lineage>
        <taxon>Eukaryota</taxon>
        <taxon>Fungi</taxon>
        <taxon>Dikarya</taxon>
        <taxon>Ascomycota</taxon>
        <taxon>Pezizomycotina</taxon>
        <taxon>Leotiomycetes</taxon>
        <taxon>Helotiales</taxon>
        <taxon>Sclerotiniaceae</taxon>
        <taxon>Sclerotinia</taxon>
    </lineage>
</organism>
<dbReference type="EMBL" id="CH476621">
    <property type="protein sequence ID" value="EDN90670.1"/>
    <property type="molecule type" value="Genomic_DNA"/>
</dbReference>
<accession>A7E448</accession>
<dbReference type="Proteomes" id="UP000001312">
    <property type="component" value="Unassembled WGS sequence"/>
</dbReference>
<evidence type="ECO:0000313" key="1">
    <source>
        <dbReference type="EMBL" id="EDN90670.1"/>
    </source>
</evidence>
<reference evidence="2" key="1">
    <citation type="journal article" date="2011" name="PLoS Genet.">
        <title>Genomic analysis of the necrotrophic fungal pathogens Sclerotinia sclerotiorum and Botrytis cinerea.</title>
        <authorList>
            <person name="Amselem J."/>
            <person name="Cuomo C.A."/>
            <person name="van Kan J.A."/>
            <person name="Viaud M."/>
            <person name="Benito E.P."/>
            <person name="Couloux A."/>
            <person name="Coutinho P.M."/>
            <person name="de Vries R.P."/>
            <person name="Dyer P.S."/>
            <person name="Fillinger S."/>
            <person name="Fournier E."/>
            <person name="Gout L."/>
            <person name="Hahn M."/>
            <person name="Kohn L."/>
            <person name="Lapalu N."/>
            <person name="Plummer K.M."/>
            <person name="Pradier J.M."/>
            <person name="Quevillon E."/>
            <person name="Sharon A."/>
            <person name="Simon A."/>
            <person name="ten Have A."/>
            <person name="Tudzynski B."/>
            <person name="Tudzynski P."/>
            <person name="Wincker P."/>
            <person name="Andrew M."/>
            <person name="Anthouard V."/>
            <person name="Beever R.E."/>
            <person name="Beffa R."/>
            <person name="Benoit I."/>
            <person name="Bouzid O."/>
            <person name="Brault B."/>
            <person name="Chen Z."/>
            <person name="Choquer M."/>
            <person name="Collemare J."/>
            <person name="Cotton P."/>
            <person name="Danchin E.G."/>
            <person name="Da Silva C."/>
            <person name="Gautier A."/>
            <person name="Giraud C."/>
            <person name="Giraud T."/>
            <person name="Gonzalez C."/>
            <person name="Grossetete S."/>
            <person name="Guldener U."/>
            <person name="Henrissat B."/>
            <person name="Howlett B.J."/>
            <person name="Kodira C."/>
            <person name="Kretschmer M."/>
            <person name="Lappartient A."/>
            <person name="Leroch M."/>
            <person name="Levis C."/>
            <person name="Mauceli E."/>
            <person name="Neuveglise C."/>
            <person name="Oeser B."/>
            <person name="Pearson M."/>
            <person name="Poulain J."/>
            <person name="Poussereau N."/>
            <person name="Quesneville H."/>
            <person name="Rascle C."/>
            <person name="Schumacher J."/>
            <person name="Segurens B."/>
            <person name="Sexton A."/>
            <person name="Silva E."/>
            <person name="Sirven C."/>
            <person name="Soanes D.M."/>
            <person name="Talbot N.J."/>
            <person name="Templeton M."/>
            <person name="Yandava C."/>
            <person name="Yarden O."/>
            <person name="Zeng Q."/>
            <person name="Rollins J.A."/>
            <person name="Lebrun M.H."/>
            <person name="Dickman M."/>
        </authorList>
    </citation>
    <scope>NUCLEOTIDE SEQUENCE [LARGE SCALE GENOMIC DNA]</scope>
    <source>
        <strain evidence="2">ATCC 18683 / 1980 / Ss-1</strain>
    </source>
</reference>
<gene>
    <name evidence="1" type="ORF">SS1G_00070</name>
</gene>
<name>A7E448_SCLS1</name>
<keyword evidence="2" id="KW-1185">Reference proteome</keyword>